<name>A0A8S1HD25_9PELO</name>
<dbReference type="SUPFAM" id="SSF57196">
    <property type="entry name" value="EGF/Laminin"/>
    <property type="match status" value="1"/>
</dbReference>
<keyword evidence="2" id="KW-0812">Transmembrane</keyword>
<feature type="domain" description="EGF-like" evidence="3">
    <location>
        <begin position="6"/>
        <end position="41"/>
    </location>
</feature>
<keyword evidence="1" id="KW-0245">EGF-like domain</keyword>
<feature type="disulfide bond" evidence="1">
    <location>
        <begin position="31"/>
        <end position="40"/>
    </location>
</feature>
<keyword evidence="2" id="KW-0472">Membrane</keyword>
<proteinExistence type="predicted"/>
<dbReference type="Pfam" id="PF23106">
    <property type="entry name" value="EGF_Teneurin"/>
    <property type="match status" value="1"/>
</dbReference>
<evidence type="ECO:0000313" key="4">
    <source>
        <dbReference type="EMBL" id="CAD6193105.1"/>
    </source>
</evidence>
<comment type="caution">
    <text evidence="1">Lacks conserved residue(s) required for the propagation of feature annotation.</text>
</comment>
<dbReference type="PROSITE" id="PS50026">
    <property type="entry name" value="EGF_3"/>
    <property type="match status" value="1"/>
</dbReference>
<comment type="caution">
    <text evidence="4">The sequence shown here is derived from an EMBL/GenBank/DDBJ whole genome shotgun (WGS) entry which is preliminary data.</text>
</comment>
<keyword evidence="2" id="KW-1133">Transmembrane helix</keyword>
<keyword evidence="5" id="KW-1185">Reference proteome</keyword>
<feature type="transmembrane region" description="Helical" evidence="2">
    <location>
        <begin position="66"/>
        <end position="90"/>
    </location>
</feature>
<keyword evidence="1" id="KW-1015">Disulfide bond</keyword>
<reference evidence="4" key="1">
    <citation type="submission" date="2020-10" db="EMBL/GenBank/DDBJ databases">
        <authorList>
            <person name="Kikuchi T."/>
        </authorList>
    </citation>
    <scope>NUCLEOTIDE SEQUENCE</scope>
    <source>
        <strain evidence="4">NKZ352</strain>
    </source>
</reference>
<feature type="disulfide bond" evidence="1">
    <location>
        <begin position="10"/>
        <end position="20"/>
    </location>
</feature>
<evidence type="ECO:0000313" key="5">
    <source>
        <dbReference type="Proteomes" id="UP000835052"/>
    </source>
</evidence>
<dbReference type="Proteomes" id="UP000835052">
    <property type="component" value="Unassembled WGS sequence"/>
</dbReference>
<dbReference type="PROSITE" id="PS00022">
    <property type="entry name" value="EGF_1"/>
    <property type="match status" value="1"/>
</dbReference>
<accession>A0A8S1HD25</accession>
<dbReference type="PROSITE" id="PS01186">
    <property type="entry name" value="EGF_2"/>
    <property type="match status" value="1"/>
</dbReference>
<evidence type="ECO:0000256" key="2">
    <source>
        <dbReference type="SAM" id="Phobius"/>
    </source>
</evidence>
<protein>
    <recommendedName>
        <fullName evidence="3">EGF-like domain-containing protein</fullName>
    </recommendedName>
</protein>
<dbReference type="AlphaFoldDB" id="A0A8S1HD25"/>
<dbReference type="Gene3D" id="2.10.25.10">
    <property type="entry name" value="Laminin"/>
    <property type="match status" value="1"/>
</dbReference>
<dbReference type="InterPro" id="IPR000742">
    <property type="entry name" value="EGF"/>
</dbReference>
<dbReference type="EMBL" id="CAJGYM010000032">
    <property type="protein sequence ID" value="CAD6193105.1"/>
    <property type="molecule type" value="Genomic_DNA"/>
</dbReference>
<organism evidence="4 5">
    <name type="scientific">Caenorhabditis auriculariae</name>
    <dbReference type="NCBI Taxonomy" id="2777116"/>
    <lineage>
        <taxon>Eukaryota</taxon>
        <taxon>Metazoa</taxon>
        <taxon>Ecdysozoa</taxon>
        <taxon>Nematoda</taxon>
        <taxon>Chromadorea</taxon>
        <taxon>Rhabditida</taxon>
        <taxon>Rhabditina</taxon>
        <taxon>Rhabditomorpha</taxon>
        <taxon>Rhabditoidea</taxon>
        <taxon>Rhabditidae</taxon>
        <taxon>Peloderinae</taxon>
        <taxon>Caenorhabditis</taxon>
    </lineage>
</organism>
<gene>
    <name evidence="4" type="ORF">CAUJ_LOCUS9024</name>
</gene>
<sequence length="123" mass="13709">MLGGTAPWGCPASCSHRGNCLKQGNRLLCQCFSGYEGFDCSQKMETLSPGAAGVTTSVPQIERETLALAVVIAATTSIFLSLFVMFLHWFKERRRRQGKIRSGSRTEHREMLQLPTPSIYIQR</sequence>
<evidence type="ECO:0000256" key="1">
    <source>
        <dbReference type="PROSITE-ProRule" id="PRU00076"/>
    </source>
</evidence>
<evidence type="ECO:0000259" key="3">
    <source>
        <dbReference type="PROSITE" id="PS50026"/>
    </source>
</evidence>